<gene>
    <name evidence="1" type="ORF">U0070_003185</name>
</gene>
<keyword evidence="2" id="KW-1185">Reference proteome</keyword>
<sequence>GPSVCCSLVAFCRPPASDPRLFMAVRLIKSSGPEDVTVTSAMPSHRLWSMSADLFLPSGDK</sequence>
<evidence type="ECO:0000313" key="2">
    <source>
        <dbReference type="Proteomes" id="UP001488838"/>
    </source>
</evidence>
<evidence type="ECO:0000313" key="1">
    <source>
        <dbReference type="EMBL" id="KAK7806004.1"/>
    </source>
</evidence>
<proteinExistence type="predicted"/>
<feature type="non-terminal residue" evidence="1">
    <location>
        <position position="1"/>
    </location>
</feature>
<reference evidence="1 2" key="1">
    <citation type="journal article" date="2023" name="bioRxiv">
        <title>Conserved and derived expression patterns and positive selection on dental genes reveal complex evolutionary context of ever-growing rodent molars.</title>
        <authorList>
            <person name="Calamari Z.T."/>
            <person name="Song A."/>
            <person name="Cohen E."/>
            <person name="Akter M."/>
            <person name="Roy R.D."/>
            <person name="Hallikas O."/>
            <person name="Christensen M.M."/>
            <person name="Li P."/>
            <person name="Marangoni P."/>
            <person name="Jernvall J."/>
            <person name="Klein O.D."/>
        </authorList>
    </citation>
    <scope>NUCLEOTIDE SEQUENCE [LARGE SCALE GENOMIC DNA]</scope>
    <source>
        <strain evidence="1">V071</strain>
    </source>
</reference>
<protein>
    <submittedName>
        <fullName evidence="1">Uncharacterized protein</fullName>
    </submittedName>
</protein>
<dbReference type="Proteomes" id="UP001488838">
    <property type="component" value="Unassembled WGS sequence"/>
</dbReference>
<name>A0AAW0HV92_MYOGA</name>
<comment type="caution">
    <text evidence="1">The sequence shown here is derived from an EMBL/GenBank/DDBJ whole genome shotgun (WGS) entry which is preliminary data.</text>
</comment>
<accession>A0AAW0HV92</accession>
<dbReference type="AlphaFoldDB" id="A0AAW0HV92"/>
<dbReference type="EMBL" id="JBBHLL010000318">
    <property type="protein sequence ID" value="KAK7806004.1"/>
    <property type="molecule type" value="Genomic_DNA"/>
</dbReference>
<organism evidence="1 2">
    <name type="scientific">Myodes glareolus</name>
    <name type="common">Bank vole</name>
    <name type="synonym">Clethrionomys glareolus</name>
    <dbReference type="NCBI Taxonomy" id="447135"/>
    <lineage>
        <taxon>Eukaryota</taxon>
        <taxon>Metazoa</taxon>
        <taxon>Chordata</taxon>
        <taxon>Craniata</taxon>
        <taxon>Vertebrata</taxon>
        <taxon>Euteleostomi</taxon>
        <taxon>Mammalia</taxon>
        <taxon>Eutheria</taxon>
        <taxon>Euarchontoglires</taxon>
        <taxon>Glires</taxon>
        <taxon>Rodentia</taxon>
        <taxon>Myomorpha</taxon>
        <taxon>Muroidea</taxon>
        <taxon>Cricetidae</taxon>
        <taxon>Arvicolinae</taxon>
        <taxon>Myodes</taxon>
    </lineage>
</organism>